<reference evidence="8 9" key="1">
    <citation type="submission" date="2019-03" db="EMBL/GenBank/DDBJ databases">
        <title>Genomic Encyclopedia of Type Strains, Phase IV (KMG-IV): sequencing the most valuable type-strain genomes for metagenomic binning, comparative biology and taxonomic classification.</title>
        <authorList>
            <person name="Goeker M."/>
        </authorList>
    </citation>
    <scope>NUCLEOTIDE SEQUENCE [LARGE SCALE GENOMIC DNA]</scope>
    <source>
        <strain evidence="8 9">DSM 18577</strain>
    </source>
</reference>
<comment type="function">
    <text evidence="6">Acts both as a biotin--[acetyl-CoA-carboxylase] ligase and a biotin-operon repressor. In the presence of ATP, BirA activates biotin to form the BirA-biotinyl-5'-adenylate (BirA-bio-5'-AMP or holoBirA) complex. HoloBirA can either transfer the biotinyl moiety to the biotin carboxyl carrier protein (BCCP) subunit of acetyl-CoA carboxylase, or bind to the biotin operator site and inhibit transcription of the operon.</text>
</comment>
<keyword evidence="3 6" id="KW-0067">ATP-binding</keyword>
<dbReference type="NCBIfam" id="TIGR00121">
    <property type="entry name" value="birA_ligase"/>
    <property type="match status" value="1"/>
</dbReference>
<dbReference type="Pfam" id="PF08279">
    <property type="entry name" value="HTH_11"/>
    <property type="match status" value="1"/>
</dbReference>
<dbReference type="Pfam" id="PF02237">
    <property type="entry name" value="BPL_C"/>
    <property type="match status" value="1"/>
</dbReference>
<dbReference type="NCBIfam" id="NF008847">
    <property type="entry name" value="PRK11886.1-2"/>
    <property type="match status" value="1"/>
</dbReference>
<accession>A0A4R1K1J6</accession>
<comment type="catalytic activity">
    <reaction evidence="5 6">
        <text>biotin + L-lysyl-[protein] + ATP = N(6)-biotinyl-L-lysyl-[protein] + AMP + diphosphate + H(+)</text>
        <dbReference type="Rhea" id="RHEA:11756"/>
        <dbReference type="Rhea" id="RHEA-COMP:9752"/>
        <dbReference type="Rhea" id="RHEA-COMP:10505"/>
        <dbReference type="ChEBI" id="CHEBI:15378"/>
        <dbReference type="ChEBI" id="CHEBI:29969"/>
        <dbReference type="ChEBI" id="CHEBI:30616"/>
        <dbReference type="ChEBI" id="CHEBI:33019"/>
        <dbReference type="ChEBI" id="CHEBI:57586"/>
        <dbReference type="ChEBI" id="CHEBI:83144"/>
        <dbReference type="ChEBI" id="CHEBI:456215"/>
        <dbReference type="EC" id="6.3.4.15"/>
    </reaction>
</comment>
<feature type="domain" description="BPL/LPL catalytic" evidence="7">
    <location>
        <begin position="65"/>
        <end position="253"/>
    </location>
</feature>
<dbReference type="GO" id="GO:0006355">
    <property type="term" value="P:regulation of DNA-templated transcription"/>
    <property type="evidence" value="ECO:0007669"/>
    <property type="project" value="UniProtKB-UniRule"/>
</dbReference>
<dbReference type="Gene3D" id="1.10.10.10">
    <property type="entry name" value="Winged helix-like DNA-binding domain superfamily/Winged helix DNA-binding domain"/>
    <property type="match status" value="1"/>
</dbReference>
<evidence type="ECO:0000256" key="6">
    <source>
        <dbReference type="HAMAP-Rule" id="MF_00978"/>
    </source>
</evidence>
<dbReference type="SUPFAM" id="SSF50037">
    <property type="entry name" value="C-terminal domain of transcriptional repressors"/>
    <property type="match status" value="1"/>
</dbReference>
<proteinExistence type="inferred from homology"/>
<dbReference type="SUPFAM" id="SSF55681">
    <property type="entry name" value="Class II aaRS and biotin synthetases"/>
    <property type="match status" value="1"/>
</dbReference>
<evidence type="ECO:0000256" key="4">
    <source>
        <dbReference type="ARBA" id="ARBA00023267"/>
    </source>
</evidence>
<dbReference type="HAMAP" id="MF_00978">
    <property type="entry name" value="Bifunct_BirA"/>
    <property type="match status" value="1"/>
</dbReference>
<dbReference type="EC" id="6.3.4.15" evidence="6"/>
<dbReference type="InterPro" id="IPR036388">
    <property type="entry name" value="WH-like_DNA-bd_sf"/>
</dbReference>
<dbReference type="InterPro" id="IPR013196">
    <property type="entry name" value="HTH_11"/>
</dbReference>
<dbReference type="CDD" id="cd16442">
    <property type="entry name" value="BPL"/>
    <property type="match status" value="1"/>
</dbReference>
<dbReference type="InterPro" id="IPR004143">
    <property type="entry name" value="BPL_LPL_catalytic"/>
</dbReference>
<feature type="binding site" evidence="6">
    <location>
        <begin position="115"/>
        <end position="117"/>
    </location>
    <ligand>
        <name>biotin</name>
        <dbReference type="ChEBI" id="CHEBI:57586"/>
    </ligand>
</feature>
<dbReference type="GO" id="GO:0003677">
    <property type="term" value="F:DNA binding"/>
    <property type="evidence" value="ECO:0007669"/>
    <property type="project" value="UniProtKB-UniRule"/>
</dbReference>
<dbReference type="OrthoDB" id="9807064at2"/>
<feature type="binding site" evidence="6">
    <location>
        <position position="111"/>
    </location>
    <ligand>
        <name>biotin</name>
        <dbReference type="ChEBI" id="CHEBI:57586"/>
    </ligand>
</feature>
<dbReference type="GO" id="GO:0005524">
    <property type="term" value="F:ATP binding"/>
    <property type="evidence" value="ECO:0007669"/>
    <property type="project" value="UniProtKB-UniRule"/>
</dbReference>
<keyword evidence="1 6" id="KW-0436">Ligase</keyword>
<feature type="binding site" evidence="6">
    <location>
        <begin position="88"/>
        <end position="90"/>
    </location>
    <ligand>
        <name>biotin</name>
        <dbReference type="ChEBI" id="CHEBI:57586"/>
    </ligand>
</feature>
<name>A0A4R1K1J6_9GAMM</name>
<dbReference type="PANTHER" id="PTHR12835:SF5">
    <property type="entry name" value="BIOTIN--PROTEIN LIGASE"/>
    <property type="match status" value="1"/>
</dbReference>
<dbReference type="AlphaFoldDB" id="A0A4R1K1J6"/>
<dbReference type="Pfam" id="PF03099">
    <property type="entry name" value="BPL_LplA_LipB"/>
    <property type="match status" value="1"/>
</dbReference>
<dbReference type="InterPro" id="IPR045864">
    <property type="entry name" value="aa-tRNA-synth_II/BPL/LPL"/>
</dbReference>
<keyword evidence="6" id="KW-0805">Transcription regulation</keyword>
<dbReference type="InterPro" id="IPR004408">
    <property type="entry name" value="Biotin_CoA_COase_ligase"/>
</dbReference>
<feature type="DNA-binding region" description="H-T-H motif" evidence="6">
    <location>
        <begin position="22"/>
        <end position="41"/>
    </location>
</feature>
<dbReference type="PANTHER" id="PTHR12835">
    <property type="entry name" value="BIOTIN PROTEIN LIGASE"/>
    <property type="match status" value="1"/>
</dbReference>
<keyword evidence="9" id="KW-1185">Reference proteome</keyword>
<organism evidence="8 9">
    <name type="scientific">Celerinatantimonas diazotrophica</name>
    <dbReference type="NCBI Taxonomy" id="412034"/>
    <lineage>
        <taxon>Bacteria</taxon>
        <taxon>Pseudomonadati</taxon>
        <taxon>Pseudomonadota</taxon>
        <taxon>Gammaproteobacteria</taxon>
        <taxon>Celerinatantimonadaceae</taxon>
        <taxon>Celerinatantimonas</taxon>
    </lineage>
</organism>
<evidence type="ECO:0000256" key="2">
    <source>
        <dbReference type="ARBA" id="ARBA00022741"/>
    </source>
</evidence>
<sequence length="319" mass="35268">MQSHDKAFVLLHRLSDGHFHSGQVLADALGVSRTSIASYIHQLQAMAVDIYSVKGRGYCLAHPISLLDETLLQSKVKAPVHVFSEMDSTNSWMMHRLEQLEHGELVSCDYQSAGRGRRGRSFASAVAGQLPFSLHWTFEGGFESMQGLSLVVGIAVAEALKQLGFEHIGLKWPNDIYAGYAKLAGILIEMNGQPQQLLHIVAGIGLNIRLGEVRDSIDQPVTDLSQLSESFIDRNTLLLTCYQHLMQAYEQFCQSGLAPFIERWNQLDIFHGESVKLIFSDGHVVNGKVNGIDSQGKLLLNQLGNLRSFDAGEVSLRPQ</sequence>
<dbReference type="PROSITE" id="PS51733">
    <property type="entry name" value="BPL_LPL_CATALYTIC"/>
    <property type="match status" value="1"/>
</dbReference>
<protein>
    <recommendedName>
        <fullName evidence="6">Bifunctional ligase/repressor BirA</fullName>
    </recommendedName>
    <alternativeName>
        <fullName evidence="6">Biotin operon repressor</fullName>
    </alternativeName>
    <alternativeName>
        <fullName evidence="6">Biotin--[acetyl-CoA-carboxylase] ligase</fullName>
        <ecNumber evidence="6">6.3.4.15</ecNumber>
    </alternativeName>
    <alternativeName>
        <fullName evidence="6">Biotin--protein ligase</fullName>
    </alternativeName>
    <alternativeName>
        <fullName evidence="6">Biotin-[acetyl-CoA carboxylase] synthetase</fullName>
    </alternativeName>
</protein>
<keyword evidence="6" id="KW-0804">Transcription</keyword>
<keyword evidence="4 6" id="KW-0092">Biotin</keyword>
<keyword evidence="2 6" id="KW-0547">Nucleotide-binding</keyword>
<evidence type="ECO:0000256" key="5">
    <source>
        <dbReference type="ARBA" id="ARBA00047846"/>
    </source>
</evidence>
<dbReference type="InterPro" id="IPR003142">
    <property type="entry name" value="BPL_C"/>
</dbReference>
<dbReference type="GO" id="GO:0005737">
    <property type="term" value="C:cytoplasm"/>
    <property type="evidence" value="ECO:0007669"/>
    <property type="project" value="TreeGrafter"/>
</dbReference>
<keyword evidence="6" id="KW-0678">Repressor</keyword>
<feature type="binding site" evidence="6">
    <location>
        <position position="182"/>
    </location>
    <ligand>
        <name>biotin</name>
        <dbReference type="ChEBI" id="CHEBI:57586"/>
    </ligand>
</feature>
<dbReference type="Gene3D" id="2.30.30.100">
    <property type="match status" value="1"/>
</dbReference>
<dbReference type="RefSeq" id="WP_131912212.1">
    <property type="nucleotide sequence ID" value="NZ_OU594967.1"/>
</dbReference>
<evidence type="ECO:0000313" key="8">
    <source>
        <dbReference type="EMBL" id="TCK57657.1"/>
    </source>
</evidence>
<dbReference type="InterPro" id="IPR008988">
    <property type="entry name" value="Transcriptional_repressor_C"/>
</dbReference>
<dbReference type="InterPro" id="IPR036390">
    <property type="entry name" value="WH_DNA-bd_sf"/>
</dbReference>
<gene>
    <name evidence="6" type="primary">birA</name>
    <name evidence="8" type="ORF">EV690_1345</name>
</gene>
<dbReference type="InterPro" id="IPR030855">
    <property type="entry name" value="Bifunct_BirA"/>
</dbReference>
<dbReference type="Proteomes" id="UP000295565">
    <property type="component" value="Unassembled WGS sequence"/>
</dbReference>
<evidence type="ECO:0000313" key="9">
    <source>
        <dbReference type="Proteomes" id="UP000295565"/>
    </source>
</evidence>
<dbReference type="EMBL" id="SMGD01000012">
    <property type="protein sequence ID" value="TCK57657.1"/>
    <property type="molecule type" value="Genomic_DNA"/>
</dbReference>
<dbReference type="GO" id="GO:0004077">
    <property type="term" value="F:biotin--[biotin carboxyl-carrier protein] ligase activity"/>
    <property type="evidence" value="ECO:0007669"/>
    <property type="project" value="UniProtKB-UniRule"/>
</dbReference>
<evidence type="ECO:0000259" key="7">
    <source>
        <dbReference type="PROSITE" id="PS51733"/>
    </source>
</evidence>
<dbReference type="Gene3D" id="3.30.930.10">
    <property type="entry name" value="Bira Bifunctional Protein, Domain 2"/>
    <property type="match status" value="1"/>
</dbReference>
<dbReference type="SUPFAM" id="SSF46785">
    <property type="entry name" value="Winged helix' DNA-binding domain"/>
    <property type="match status" value="1"/>
</dbReference>
<comment type="similarity">
    <text evidence="6">Belongs to the biotin--protein ligase family.</text>
</comment>
<evidence type="ECO:0000256" key="3">
    <source>
        <dbReference type="ARBA" id="ARBA00022840"/>
    </source>
</evidence>
<comment type="caution">
    <text evidence="8">The sequence shown here is derived from an EMBL/GenBank/DDBJ whole genome shotgun (WGS) entry which is preliminary data.</text>
</comment>
<keyword evidence="6" id="KW-0238">DNA-binding</keyword>
<evidence type="ECO:0000256" key="1">
    <source>
        <dbReference type="ARBA" id="ARBA00022598"/>
    </source>
</evidence>